<dbReference type="HOGENOM" id="CLU_127497_0_0_3"/>
<reference evidence="2" key="1">
    <citation type="journal article" date="2011" name="MBio">
        <title>Novel metabolic attributes of the genus Cyanothece, comprising a group of unicellular nitrogen-fixing Cyanobacteria.</title>
        <authorList>
            <person name="Bandyopadhyay A."/>
            <person name="Elvitigala T."/>
            <person name="Welsh E."/>
            <person name="Stockel J."/>
            <person name="Liberton M."/>
            <person name="Min H."/>
            <person name="Sherman L.A."/>
            <person name="Pakrasi H.B."/>
        </authorList>
    </citation>
    <scope>NUCLEOTIDE SEQUENCE [LARGE SCALE GENOMIC DNA]</scope>
    <source>
        <strain evidence="2">PCC 7822</strain>
    </source>
</reference>
<organism evidence="1 2">
    <name type="scientific">Gloeothece verrucosa (strain PCC 7822)</name>
    <name type="common">Cyanothece sp. (strain PCC 7822)</name>
    <dbReference type="NCBI Taxonomy" id="497965"/>
    <lineage>
        <taxon>Bacteria</taxon>
        <taxon>Bacillati</taxon>
        <taxon>Cyanobacteriota</taxon>
        <taxon>Cyanophyceae</taxon>
        <taxon>Oscillatoriophycideae</taxon>
        <taxon>Chroococcales</taxon>
        <taxon>Aphanothecaceae</taxon>
        <taxon>Gloeothece</taxon>
        <taxon>Gloeothece verrucosa</taxon>
    </lineage>
</organism>
<dbReference type="eggNOG" id="ENOG5033IF2">
    <property type="taxonomic scope" value="Bacteria"/>
</dbReference>
<protein>
    <submittedName>
        <fullName evidence="1">Group-specific protein</fullName>
    </submittedName>
</protein>
<gene>
    <name evidence="1" type="ordered locus">Cyan7822_2092</name>
</gene>
<dbReference type="STRING" id="497965.Cyan7822_2092"/>
<dbReference type="OrthoDB" id="5197332at2"/>
<sequence>MTTINRRQNRPSQEEIEQMFRELEVIPSPLDQPAIIQLLQKFREIYANGGAEFARFQLSNHPVFDWFSSHNRLKEINFFDQCITRTAVREALPSLEIETSLKSSLNLKDDSSAFTFDGELAKVLFKGGAYNKFKGSAKEAKTLGGNFSAALFGDRYDEVKIYVSYEPWSNWFGAVAWDMTWLGIDKGNNQLWLLSVTDTD</sequence>
<dbReference type="Proteomes" id="UP000008206">
    <property type="component" value="Chromosome"/>
</dbReference>
<dbReference type="KEGG" id="cyj:Cyan7822_2092"/>
<evidence type="ECO:0000313" key="2">
    <source>
        <dbReference type="Proteomes" id="UP000008206"/>
    </source>
</evidence>
<dbReference type="AlphaFoldDB" id="E0UCK1"/>
<name>E0UCK1_GLOV7</name>
<evidence type="ECO:0000313" key="1">
    <source>
        <dbReference type="EMBL" id="ADN14072.1"/>
    </source>
</evidence>
<accession>E0UCK1</accession>
<keyword evidence="2" id="KW-1185">Reference proteome</keyword>
<dbReference type="RefSeq" id="WP_013322178.1">
    <property type="nucleotide sequence ID" value="NC_014501.1"/>
</dbReference>
<dbReference type="EMBL" id="CP002198">
    <property type="protein sequence ID" value="ADN14072.1"/>
    <property type="molecule type" value="Genomic_DNA"/>
</dbReference>
<proteinExistence type="predicted"/>